<feature type="signal peptide" evidence="5">
    <location>
        <begin position="1"/>
        <end position="18"/>
    </location>
</feature>
<proteinExistence type="predicted"/>
<keyword evidence="4" id="KW-0175">Coiled coil</keyword>
<evidence type="ECO:0000256" key="3">
    <source>
        <dbReference type="ARBA" id="ARBA00022553"/>
    </source>
</evidence>
<keyword evidence="8" id="KW-1185">Reference proteome</keyword>
<evidence type="ECO:0000256" key="2">
    <source>
        <dbReference type="ARBA" id="ARBA00012438"/>
    </source>
</evidence>
<dbReference type="SMART" id="SM00387">
    <property type="entry name" value="HATPase_c"/>
    <property type="match status" value="1"/>
</dbReference>
<dbReference type="PRINTS" id="PR00344">
    <property type="entry name" value="BCTRLSENSOR"/>
</dbReference>
<name>A0A1T5MG65_9BACT</name>
<dbReference type="EMBL" id="FUZU01000004">
    <property type="protein sequence ID" value="SKC87202.1"/>
    <property type="molecule type" value="Genomic_DNA"/>
</dbReference>
<dbReference type="InterPro" id="IPR003594">
    <property type="entry name" value="HATPase_dom"/>
</dbReference>
<evidence type="ECO:0000256" key="5">
    <source>
        <dbReference type="SAM" id="SignalP"/>
    </source>
</evidence>
<feature type="chain" id="PRO_5012323735" description="histidine kinase" evidence="5">
    <location>
        <begin position="19"/>
        <end position="1115"/>
    </location>
</feature>
<feature type="coiled-coil region" evidence="4">
    <location>
        <begin position="812"/>
        <end position="892"/>
    </location>
</feature>
<dbReference type="SUPFAM" id="SSF55874">
    <property type="entry name" value="ATPase domain of HSP90 chaperone/DNA topoisomerase II/histidine kinase"/>
    <property type="match status" value="1"/>
</dbReference>
<dbReference type="InterPro" id="IPR013783">
    <property type="entry name" value="Ig-like_fold"/>
</dbReference>
<gene>
    <name evidence="7" type="ORF">SAMN05660236_5354</name>
</gene>
<dbReference type="RefSeq" id="WP_079689832.1">
    <property type="nucleotide sequence ID" value="NZ_FUZU01000004.1"/>
</dbReference>
<dbReference type="InterPro" id="IPR011123">
    <property type="entry name" value="Y_Y_Y"/>
</dbReference>
<dbReference type="InterPro" id="IPR036097">
    <property type="entry name" value="HisK_dim/P_sf"/>
</dbReference>
<dbReference type="InterPro" id="IPR004358">
    <property type="entry name" value="Sig_transdc_His_kin-like_C"/>
</dbReference>
<keyword evidence="7" id="KW-0808">Transferase</keyword>
<evidence type="ECO:0000313" key="7">
    <source>
        <dbReference type="EMBL" id="SKC87202.1"/>
    </source>
</evidence>
<keyword evidence="3" id="KW-0597">Phosphoprotein</keyword>
<dbReference type="Pfam" id="PF07495">
    <property type="entry name" value="Y_Y_Y"/>
    <property type="match status" value="1"/>
</dbReference>
<reference evidence="7 8" key="1">
    <citation type="submission" date="2017-02" db="EMBL/GenBank/DDBJ databases">
        <authorList>
            <person name="Peterson S.W."/>
        </authorList>
    </citation>
    <scope>NUCLEOTIDE SEQUENCE [LARGE SCALE GENOMIC DNA]</scope>
    <source>
        <strain evidence="7 8">DSM 25262</strain>
    </source>
</reference>
<dbReference type="Gene3D" id="2.130.10.10">
    <property type="entry name" value="YVTN repeat-like/Quinoprotein amine dehydrogenase"/>
    <property type="match status" value="3"/>
</dbReference>
<dbReference type="STRING" id="688867.SAMN05660236_5354"/>
<keyword evidence="7" id="KW-0418">Kinase</keyword>
<dbReference type="AlphaFoldDB" id="A0A1T5MG65"/>
<dbReference type="Pfam" id="PF02518">
    <property type="entry name" value="HATPase_c"/>
    <property type="match status" value="1"/>
</dbReference>
<keyword evidence="5" id="KW-0732">Signal</keyword>
<evidence type="ECO:0000256" key="4">
    <source>
        <dbReference type="SAM" id="Coils"/>
    </source>
</evidence>
<dbReference type="Gene3D" id="3.30.565.10">
    <property type="entry name" value="Histidine kinase-like ATPase, C-terminal domain"/>
    <property type="match status" value="1"/>
</dbReference>
<evidence type="ECO:0000313" key="8">
    <source>
        <dbReference type="Proteomes" id="UP000190961"/>
    </source>
</evidence>
<feature type="domain" description="Histidine kinase" evidence="6">
    <location>
        <begin position="899"/>
        <end position="1113"/>
    </location>
</feature>
<dbReference type="PANTHER" id="PTHR43547">
    <property type="entry name" value="TWO-COMPONENT HISTIDINE KINASE"/>
    <property type="match status" value="1"/>
</dbReference>
<dbReference type="Gene3D" id="2.60.40.10">
    <property type="entry name" value="Immunoglobulins"/>
    <property type="match status" value="1"/>
</dbReference>
<comment type="catalytic activity">
    <reaction evidence="1">
        <text>ATP + protein L-histidine = ADP + protein N-phospho-L-histidine.</text>
        <dbReference type="EC" id="2.7.13.3"/>
    </reaction>
</comment>
<dbReference type="SUPFAM" id="SSF63829">
    <property type="entry name" value="Calcium-dependent phosphotriesterase"/>
    <property type="match status" value="3"/>
</dbReference>
<dbReference type="Proteomes" id="UP000190961">
    <property type="component" value="Unassembled WGS sequence"/>
</dbReference>
<dbReference type="InterPro" id="IPR015943">
    <property type="entry name" value="WD40/YVTN_repeat-like_dom_sf"/>
</dbReference>
<protein>
    <recommendedName>
        <fullName evidence="2">histidine kinase</fullName>
        <ecNumber evidence="2">2.7.13.3</ecNumber>
    </recommendedName>
</protein>
<dbReference type="PROSITE" id="PS50109">
    <property type="entry name" value="HIS_KIN"/>
    <property type="match status" value="1"/>
</dbReference>
<dbReference type="SUPFAM" id="SSF47384">
    <property type="entry name" value="Homodimeric domain of signal transducing histidine kinase"/>
    <property type="match status" value="1"/>
</dbReference>
<dbReference type="OrthoDB" id="9797097at2"/>
<accession>A0A1T5MG65</accession>
<dbReference type="GO" id="GO:0000155">
    <property type="term" value="F:phosphorelay sensor kinase activity"/>
    <property type="evidence" value="ECO:0007669"/>
    <property type="project" value="InterPro"/>
</dbReference>
<evidence type="ECO:0000259" key="6">
    <source>
        <dbReference type="PROSITE" id="PS50109"/>
    </source>
</evidence>
<dbReference type="InterPro" id="IPR005467">
    <property type="entry name" value="His_kinase_dom"/>
</dbReference>
<dbReference type="EC" id="2.7.13.3" evidence="2"/>
<dbReference type="InterPro" id="IPR011110">
    <property type="entry name" value="Reg_prop"/>
</dbReference>
<dbReference type="FunFam" id="2.60.40.10:FF:000791">
    <property type="entry name" value="Two-component system sensor histidine kinase/response regulator"/>
    <property type="match status" value="1"/>
</dbReference>
<dbReference type="Pfam" id="PF07494">
    <property type="entry name" value="Reg_prop"/>
    <property type="match status" value="8"/>
</dbReference>
<dbReference type="PANTHER" id="PTHR43547:SF2">
    <property type="entry name" value="HYBRID SIGNAL TRANSDUCTION HISTIDINE KINASE C"/>
    <property type="match status" value="1"/>
</dbReference>
<dbReference type="InterPro" id="IPR036890">
    <property type="entry name" value="HATPase_C_sf"/>
</dbReference>
<sequence>MKGFWGCCFIFFCCQAFAQTSVEKIKFSKIELHSELSNSRVTSILQDSRGFIWVATEDGLNRFDGYEFKVYRNLPNDTTSLLKNSILNLYEDSRGILWISTSNGGLHTYNIKQDNFERIKEYNFNCEIGVITEDKDYIWIGGVKSHNAFIDRLDKISHQWKRSTLFRSENPTLFISRDAADEFWIGVRNIGFFKWNEKTNSVKKYSADKNNRNTIIHNGVHQIIRDPKGYIWIATEGGVSKFEIATGKFKNYSKALLQNHTAPLVDNTLSLCMDGDYIWIGTENGGLSQLDTRTDNFKNFSNIKNDPSSLPDNSVWVLYKDRQGRIWIGMYSKGLCVIDRMKDKFSELDIPLENDVVNAIWQDSKKRFWVGTENGIAMKDGSNVHYFNHSENNPNSLSSNPILSILEDSKQQMWFGTWAGGLNRFDEVNNRFITYKPDSERINSMSDANVFAIAQLKESGKLLAGTYKGLNILQDEKRGIFTNYRSDKFEYNNYIRTIHEDSEGNVWIGTIEDLALFDPHTQKIVSFNTSMDPNFHSVGGLVNCIVEDKKRRLWVGTNNGLYLIINKKYSKRYTIESGLKNDIVYGILEDNSGNLWLSTAEGISKFNPETNKFKYYDVNDGLLSNEFKANVCFKNDEGQFFFGGKGVNVFYPDSIKDNPYIPPVYITDLKLFNQSVKVGDKDGILTQQISEAFEVSLSPEYNFFTINYVALNYTAPTKNQYAYKLEGFDDTWNYVGDQRSVTFTNLDPGYYIFKVKASNNDGLWNEEGTLLIIRILPPWWETWWFRSLASIIIISVVMGTYKVRVSRITQQNRKLEDIVERRTRELAHQNEELLQIQQQISAQRDLVSEQNMELQYAREIIEKQNDEIILRNETLEAEVEERTRDLVEYNQQLEQFAFISAHNLRAPVARILGLGNVLGIIRNDPNEVNMIIDRIMFTTEELDRVVKDLNTVLELRKDNTSVITRINLADELKLVKINLEKEIEETHTVFEEDFSNAAVVYTLKPYLDSILMNLISNAIKYRNPNIPPVIRIQSQIVQEHICITVSDNGLGMDLPLYRDKLFTLYSRFHSHVEGKGMGLYLVKTQATALGGKIEVESQTGNGTTFKVYIRNQTSA</sequence>
<organism evidence="7 8">
    <name type="scientific">Ohtaekwangia koreensis</name>
    <dbReference type="NCBI Taxonomy" id="688867"/>
    <lineage>
        <taxon>Bacteria</taxon>
        <taxon>Pseudomonadati</taxon>
        <taxon>Bacteroidota</taxon>
        <taxon>Cytophagia</taxon>
        <taxon>Cytophagales</taxon>
        <taxon>Fulvivirgaceae</taxon>
        <taxon>Ohtaekwangia</taxon>
    </lineage>
</organism>
<evidence type="ECO:0000256" key="1">
    <source>
        <dbReference type="ARBA" id="ARBA00000085"/>
    </source>
</evidence>